<dbReference type="Proteomes" id="UP001384579">
    <property type="component" value="Unassembled WGS sequence"/>
</dbReference>
<name>A0ABU8YSQ9_9CYAN</name>
<protein>
    <submittedName>
        <fullName evidence="1">Uncharacterized protein</fullName>
    </submittedName>
</protein>
<keyword evidence="2" id="KW-1185">Reference proteome</keyword>
<gene>
    <name evidence="1" type="ORF">WMG39_21510</name>
</gene>
<evidence type="ECO:0000313" key="2">
    <source>
        <dbReference type="Proteomes" id="UP001384579"/>
    </source>
</evidence>
<proteinExistence type="predicted"/>
<sequence>MKELLAKAWTLKQNLIDFVLEAEGELAVALEAYVADRSSRERYDIAHQNQIIDSFTVEGKAGTKTPIDLFIASQSDLTEGDRHIY</sequence>
<reference evidence="1 2" key="1">
    <citation type="journal article" date="2020" name="Harmful Algae">
        <title>Molecular and morphological characterization of a novel dihydroanatoxin-a producing Microcoleus species (cyanobacteria) from the Russian River, California, USA.</title>
        <authorList>
            <person name="Conklin K.Y."/>
            <person name="Stancheva R."/>
            <person name="Otten T.G."/>
            <person name="Fadness R."/>
            <person name="Boyer G.L."/>
            <person name="Read B."/>
            <person name="Zhang X."/>
            <person name="Sheath R.G."/>
        </authorList>
    </citation>
    <scope>NUCLEOTIDE SEQUENCE [LARGE SCALE GENOMIC DNA]</scope>
    <source>
        <strain evidence="1 2">PTRS2</strain>
    </source>
</reference>
<dbReference type="EMBL" id="JBBLXS010000354">
    <property type="protein sequence ID" value="MEK0187409.1"/>
    <property type="molecule type" value="Genomic_DNA"/>
</dbReference>
<accession>A0ABU8YSQ9</accession>
<evidence type="ECO:0000313" key="1">
    <source>
        <dbReference type="EMBL" id="MEK0187409.1"/>
    </source>
</evidence>
<organism evidence="1 2">
    <name type="scientific">Microcoleus anatoxicus PTRS2</name>
    <dbReference type="NCBI Taxonomy" id="2705321"/>
    <lineage>
        <taxon>Bacteria</taxon>
        <taxon>Bacillati</taxon>
        <taxon>Cyanobacteriota</taxon>
        <taxon>Cyanophyceae</taxon>
        <taxon>Oscillatoriophycideae</taxon>
        <taxon>Oscillatoriales</taxon>
        <taxon>Microcoleaceae</taxon>
        <taxon>Microcoleus</taxon>
        <taxon>Microcoleus anatoxicus</taxon>
    </lineage>
</organism>
<comment type="caution">
    <text evidence="1">The sequence shown here is derived from an EMBL/GenBank/DDBJ whole genome shotgun (WGS) entry which is preliminary data.</text>
</comment>
<dbReference type="RefSeq" id="WP_340525492.1">
    <property type="nucleotide sequence ID" value="NZ_JBBLXS010000354.1"/>
</dbReference>